<keyword evidence="2" id="KW-1185">Reference proteome</keyword>
<gene>
    <name evidence="1" type="ORF">PXEA_LOCUS2084</name>
</gene>
<name>A0A3S5CHG2_9PLAT</name>
<dbReference type="AlphaFoldDB" id="A0A3S5CHG2"/>
<reference evidence="1" key="1">
    <citation type="submission" date="2018-11" db="EMBL/GenBank/DDBJ databases">
        <authorList>
            <consortium name="Pathogen Informatics"/>
        </authorList>
    </citation>
    <scope>NUCLEOTIDE SEQUENCE</scope>
</reference>
<organism evidence="1 2">
    <name type="scientific">Protopolystoma xenopodis</name>
    <dbReference type="NCBI Taxonomy" id="117903"/>
    <lineage>
        <taxon>Eukaryota</taxon>
        <taxon>Metazoa</taxon>
        <taxon>Spiralia</taxon>
        <taxon>Lophotrochozoa</taxon>
        <taxon>Platyhelminthes</taxon>
        <taxon>Monogenea</taxon>
        <taxon>Polyopisthocotylea</taxon>
        <taxon>Polystomatidea</taxon>
        <taxon>Polystomatidae</taxon>
        <taxon>Protopolystoma</taxon>
    </lineage>
</organism>
<dbReference type="Proteomes" id="UP000784294">
    <property type="component" value="Unassembled WGS sequence"/>
</dbReference>
<comment type="caution">
    <text evidence="1">The sequence shown here is derived from an EMBL/GenBank/DDBJ whole genome shotgun (WGS) entry which is preliminary data.</text>
</comment>
<sequence length="146" mass="16249">MERLSNRIFFHFSLISSLLISLFLLLSLRMAPSKIAVSIECTGHSALLCNLAHFRRGNSGLALSNGCSPKKLLLLFLLPFQKAFVNRAFPLPFSSTSISDLFVSLPLSWHRHCSPSTREPICCLVYSIVLLCMQTRDPGECPNDPP</sequence>
<evidence type="ECO:0000313" key="1">
    <source>
        <dbReference type="EMBL" id="VEL08644.1"/>
    </source>
</evidence>
<evidence type="ECO:0000313" key="2">
    <source>
        <dbReference type="Proteomes" id="UP000784294"/>
    </source>
</evidence>
<proteinExistence type="predicted"/>
<dbReference type="EMBL" id="CAAALY010004423">
    <property type="protein sequence ID" value="VEL08644.1"/>
    <property type="molecule type" value="Genomic_DNA"/>
</dbReference>
<accession>A0A3S5CHG2</accession>
<protein>
    <submittedName>
        <fullName evidence="1">Uncharacterized protein</fullName>
    </submittedName>
</protein>